<evidence type="ECO:0000259" key="5">
    <source>
        <dbReference type="PROSITE" id="PS50853"/>
    </source>
</evidence>
<keyword evidence="7" id="KW-1185">Reference proteome</keyword>
<dbReference type="SMART" id="SM00060">
    <property type="entry name" value="FN3"/>
    <property type="match status" value="2"/>
</dbReference>
<evidence type="ECO:0000313" key="7">
    <source>
        <dbReference type="Proteomes" id="UP000515728"/>
    </source>
</evidence>
<evidence type="ECO:0000313" key="6">
    <source>
        <dbReference type="EMBL" id="QNG52992.1"/>
    </source>
</evidence>
<evidence type="ECO:0000256" key="3">
    <source>
        <dbReference type="SAM" id="MobiDB-lite"/>
    </source>
</evidence>
<feature type="compositionally biased region" description="Pro residues" evidence="3">
    <location>
        <begin position="414"/>
        <end position="426"/>
    </location>
</feature>
<feature type="compositionally biased region" description="Low complexity" evidence="3">
    <location>
        <begin position="376"/>
        <end position="394"/>
    </location>
</feature>
<gene>
    <name evidence="6" type="ORF">H6H00_02805</name>
</gene>
<dbReference type="GO" id="GO:0000272">
    <property type="term" value="P:polysaccharide catabolic process"/>
    <property type="evidence" value="ECO:0007669"/>
    <property type="project" value="UniProtKB-KW"/>
</dbReference>
<keyword evidence="4" id="KW-0732">Signal</keyword>
<dbReference type="GO" id="GO:0016798">
    <property type="term" value="F:hydrolase activity, acting on glycosyl bonds"/>
    <property type="evidence" value="ECO:0007669"/>
    <property type="project" value="UniProtKB-KW"/>
</dbReference>
<feature type="region of interest" description="Disordered" evidence="3">
    <location>
        <begin position="358"/>
        <end position="426"/>
    </location>
</feature>
<evidence type="ECO:0000256" key="1">
    <source>
        <dbReference type="ARBA" id="ARBA00023295"/>
    </source>
</evidence>
<dbReference type="SUPFAM" id="SSF49265">
    <property type="entry name" value="Fibronectin type III"/>
    <property type="match status" value="1"/>
</dbReference>
<feature type="domain" description="Fibronectin type-III" evidence="5">
    <location>
        <begin position="422"/>
        <end position="509"/>
    </location>
</feature>
<name>A0A7G7MJN1_9PSEU</name>
<dbReference type="EMBL" id="CP060131">
    <property type="protein sequence ID" value="QNG52992.1"/>
    <property type="molecule type" value="Genomic_DNA"/>
</dbReference>
<evidence type="ECO:0000256" key="4">
    <source>
        <dbReference type="SAM" id="SignalP"/>
    </source>
</evidence>
<keyword evidence="2" id="KW-0624">Polysaccharide degradation</keyword>
<keyword evidence="1" id="KW-0326">Glycosidase</keyword>
<reference evidence="6 7" key="1">
    <citation type="submission" date="2020-08" db="EMBL/GenBank/DDBJ databases">
        <authorList>
            <person name="Mo P."/>
        </authorList>
    </citation>
    <scope>NUCLEOTIDE SEQUENCE [LARGE SCALE GENOMIC DNA]</scope>
    <source>
        <strain evidence="6 7">CGMCC 4.1532</strain>
    </source>
</reference>
<feature type="compositionally biased region" description="Basic and acidic residues" evidence="3">
    <location>
        <begin position="315"/>
        <end position="325"/>
    </location>
</feature>
<feature type="compositionally biased region" description="Polar residues" evidence="3">
    <location>
        <begin position="732"/>
        <end position="745"/>
    </location>
</feature>
<keyword evidence="1" id="KW-0378">Hydrolase</keyword>
<feature type="signal peptide" evidence="4">
    <location>
        <begin position="1"/>
        <end position="17"/>
    </location>
</feature>
<keyword evidence="2" id="KW-0119">Carbohydrate metabolism</keyword>
<organism evidence="6 7">
    <name type="scientific">Pseudonocardia petroleophila</name>
    <dbReference type="NCBI Taxonomy" id="37331"/>
    <lineage>
        <taxon>Bacteria</taxon>
        <taxon>Bacillati</taxon>
        <taxon>Actinomycetota</taxon>
        <taxon>Actinomycetes</taxon>
        <taxon>Pseudonocardiales</taxon>
        <taxon>Pseudonocardiaceae</taxon>
        <taxon>Pseudonocardia</taxon>
    </lineage>
</organism>
<dbReference type="PROSITE" id="PS50853">
    <property type="entry name" value="FN3"/>
    <property type="match status" value="1"/>
</dbReference>
<dbReference type="Proteomes" id="UP000515728">
    <property type="component" value="Chromosome"/>
</dbReference>
<evidence type="ECO:0000256" key="2">
    <source>
        <dbReference type="ARBA" id="ARBA00023326"/>
    </source>
</evidence>
<accession>A0A7G7MJN1</accession>
<sequence length="745" mass="74658">MLTAVSIAIVVALTALAAPAAPRIEIAQSGHWVADKTRRTVLHMHGEPPAVDARVTVPDDVAQGSFMTLQGATEGFVIGRDGAWSFDKATLEAEATTPLPGTGENPVGIEAPGGPYLVYRTQGTIVRLGQPPVVVEAGGPVSTPVRTADGTVWVHRADNGALCSVRRDALEIDCSARVAPGTAGGITVVGGRAVFVDTAGDVAHPIRPGDQGDGAPLGADLPADALLPDQSTTSRLPVVLPGTTTLRLLDSSGFAEGRAADAPVDVALGRGTFSSPLVSGDIVALLELTASTLSTFDATGRRIADLRLPPGTDPGDARRGEDGRIYVDQPDGSRTDVVQADGTISSLDLGLGTRETVASAAPADQVRPVAPPPPGELIAPPIDPTAATASAPGGPVLPNPGPGGGTGTGAGPGAGPPAEPGPPAPPIQVLAALEAAGTVTVTWADGGGGNVDLFTVTSSRGDTAQVNAGRAAFPALLAGETYIFTVVATNESGTSAPSAPSNPVTIPQAPQPLPPDPPANLAVAFTKTGPDSGTAAVTWTTPNLNGGTLVRYEATPPSTPRSTVATSVQLSAPADFDCSGPATFRVRTVASVGGVEQTSPYSETTLATGCPITSSRMYLSPASATLRVGESITLTAMLAIGSRPVNAAQADFAFPTDVFRCVTAEADPSWDVFAEAGCSGGSGRIAVGKIPPPRTGTVAVGTITFTALAPGATTVSLTSESMALADDGNDDTVGSRSGGTYTVTQ</sequence>
<feature type="compositionally biased region" description="Gly residues" evidence="3">
    <location>
        <begin position="402"/>
        <end position="413"/>
    </location>
</feature>
<protein>
    <recommendedName>
        <fullName evidence="5">Fibronectin type-III domain-containing protein</fullName>
    </recommendedName>
</protein>
<dbReference type="RefSeq" id="WP_185719821.1">
    <property type="nucleotide sequence ID" value="NZ_CP060131.1"/>
</dbReference>
<feature type="chain" id="PRO_5028960932" description="Fibronectin type-III domain-containing protein" evidence="4">
    <location>
        <begin position="18"/>
        <end position="745"/>
    </location>
</feature>
<dbReference type="Gene3D" id="2.60.40.10">
    <property type="entry name" value="Immunoglobulins"/>
    <property type="match status" value="1"/>
</dbReference>
<dbReference type="InterPro" id="IPR036116">
    <property type="entry name" value="FN3_sf"/>
</dbReference>
<proteinExistence type="predicted"/>
<dbReference type="InterPro" id="IPR013783">
    <property type="entry name" value="Ig-like_fold"/>
</dbReference>
<dbReference type="CDD" id="cd00063">
    <property type="entry name" value="FN3"/>
    <property type="match status" value="1"/>
</dbReference>
<dbReference type="KEGG" id="ppel:H6H00_02805"/>
<dbReference type="CDD" id="cd08547">
    <property type="entry name" value="Type_II_cohesin"/>
    <property type="match status" value="1"/>
</dbReference>
<dbReference type="AlphaFoldDB" id="A0A7G7MJN1"/>
<feature type="region of interest" description="Disordered" evidence="3">
    <location>
        <begin position="726"/>
        <end position="745"/>
    </location>
</feature>
<feature type="region of interest" description="Disordered" evidence="3">
    <location>
        <begin position="305"/>
        <end position="340"/>
    </location>
</feature>
<dbReference type="Pfam" id="PF00041">
    <property type="entry name" value="fn3"/>
    <property type="match status" value="1"/>
</dbReference>
<dbReference type="InterPro" id="IPR003961">
    <property type="entry name" value="FN3_dom"/>
</dbReference>